<feature type="transmembrane region" description="Helical" evidence="8">
    <location>
        <begin position="41"/>
        <end position="63"/>
    </location>
</feature>
<keyword evidence="5 8" id="KW-0812">Transmembrane</keyword>
<evidence type="ECO:0000256" key="2">
    <source>
        <dbReference type="ARBA" id="ARBA00007935"/>
    </source>
</evidence>
<dbReference type="AlphaFoldDB" id="A0A7H4N795"/>
<feature type="transmembrane region" description="Helical" evidence="8">
    <location>
        <begin position="69"/>
        <end position="90"/>
    </location>
</feature>
<dbReference type="CDD" id="cd06550">
    <property type="entry name" value="TM_ABC_iron-siderophores_like"/>
    <property type="match status" value="1"/>
</dbReference>
<dbReference type="Pfam" id="PF01032">
    <property type="entry name" value="FecCD"/>
    <property type="match status" value="3"/>
</dbReference>
<feature type="transmembrane region" description="Helical" evidence="8">
    <location>
        <begin position="213"/>
        <end position="233"/>
    </location>
</feature>
<keyword evidence="6 8" id="KW-1133">Transmembrane helix</keyword>
<feature type="transmembrane region" description="Helical" evidence="8">
    <location>
        <begin position="328"/>
        <end position="357"/>
    </location>
</feature>
<dbReference type="GO" id="GO:0033214">
    <property type="term" value="P:siderophore-iron import into cell"/>
    <property type="evidence" value="ECO:0007669"/>
    <property type="project" value="TreeGrafter"/>
</dbReference>
<evidence type="ECO:0000313" key="9">
    <source>
        <dbReference type="EMBL" id="STV79766.1"/>
    </source>
</evidence>
<feature type="transmembrane region" description="Helical" evidence="8">
    <location>
        <begin position="6"/>
        <end position="29"/>
    </location>
</feature>
<evidence type="ECO:0000256" key="5">
    <source>
        <dbReference type="ARBA" id="ARBA00022692"/>
    </source>
</evidence>
<feature type="transmembrane region" description="Helical" evidence="8">
    <location>
        <begin position="187"/>
        <end position="207"/>
    </location>
</feature>
<dbReference type="Gene3D" id="1.10.3470.10">
    <property type="entry name" value="ABC transporter involved in vitamin B12 uptake, BtuC"/>
    <property type="match status" value="3"/>
</dbReference>
<feature type="transmembrane region" description="Helical" evidence="8">
    <location>
        <begin position="286"/>
        <end position="308"/>
    </location>
</feature>
<gene>
    <name evidence="9" type="primary">fhuB_1</name>
    <name evidence="9" type="ORF">NCTC11685_02939</name>
</gene>
<organism evidence="9 10">
    <name type="scientific">Klebsiella michiganensis</name>
    <dbReference type="NCBI Taxonomy" id="1134687"/>
    <lineage>
        <taxon>Bacteria</taxon>
        <taxon>Pseudomonadati</taxon>
        <taxon>Pseudomonadota</taxon>
        <taxon>Gammaproteobacteria</taxon>
        <taxon>Enterobacterales</taxon>
        <taxon>Enterobacteriaceae</taxon>
        <taxon>Klebsiella/Raoultella group</taxon>
        <taxon>Klebsiella</taxon>
    </lineage>
</organism>
<feature type="transmembrane region" description="Helical" evidence="8">
    <location>
        <begin position="398"/>
        <end position="418"/>
    </location>
</feature>
<sequence>MTLAIIISALLVNAVGIIGFIGLFAPLLAKMLGARRLLSRLLLAALIGALLLWLSDQVILWLARVWMEISTGSVTALIGAPLLLWLLPRLRSISAPVMNGGDSVLAERQHVLWFVLGGLAILLLAIVAALAFGRDAQGWHWASGTLLDELMPWRWPRILAALFAGVMLAVAGCIIQRLTGNPMASPEVLGISSGAAFGVVVMLFFVPGNAFGWLLPAGSLGAAATLLVILIAADAAGSRASHAAGGDGAEHGVYHAADDAAGQRRSANGADPDVDFRLNLQRHAELVMRSGAVMLILLALTPLCRRWLTILPLGGEAARAVGMALTPSRIGLLLLAACLTAAATLTIGPLSFVGLMAPHIARMMGFRRTMPHMAISGLIGGVLLVFADWCGRMLMFPYQIPAGLLSTFIGAPYFIYLLRKQSR</sequence>
<dbReference type="GO" id="GO:0005886">
    <property type="term" value="C:plasma membrane"/>
    <property type="evidence" value="ECO:0007669"/>
    <property type="project" value="UniProtKB-SubCell"/>
</dbReference>
<comment type="subcellular location">
    <subcellularLocation>
        <location evidence="1">Cell membrane</location>
        <topology evidence="1">Multi-pass membrane protein</topology>
    </subcellularLocation>
</comment>
<feature type="transmembrane region" description="Helical" evidence="8">
    <location>
        <begin position="111"/>
        <end position="133"/>
    </location>
</feature>
<dbReference type="GO" id="GO:0022857">
    <property type="term" value="F:transmembrane transporter activity"/>
    <property type="evidence" value="ECO:0007669"/>
    <property type="project" value="InterPro"/>
</dbReference>
<accession>A0A7H4N795</accession>
<dbReference type="EMBL" id="UGMS01000001">
    <property type="protein sequence ID" value="STV79766.1"/>
    <property type="molecule type" value="Genomic_DNA"/>
</dbReference>
<keyword evidence="7 8" id="KW-0472">Membrane</keyword>
<dbReference type="InterPro" id="IPR037294">
    <property type="entry name" value="ABC_BtuC-like"/>
</dbReference>
<evidence type="ECO:0000256" key="6">
    <source>
        <dbReference type="ARBA" id="ARBA00022989"/>
    </source>
</evidence>
<dbReference type="SUPFAM" id="SSF81345">
    <property type="entry name" value="ABC transporter involved in vitamin B12 uptake, BtuC"/>
    <property type="match status" value="2"/>
</dbReference>
<keyword evidence="4" id="KW-1003">Cell membrane</keyword>
<evidence type="ECO:0000256" key="4">
    <source>
        <dbReference type="ARBA" id="ARBA00022475"/>
    </source>
</evidence>
<protein>
    <submittedName>
        <fullName evidence="9">Ferric hydroxamate ABC transporter</fullName>
    </submittedName>
</protein>
<dbReference type="PANTHER" id="PTHR30472">
    <property type="entry name" value="FERRIC ENTEROBACTIN TRANSPORT SYSTEM PERMEASE PROTEIN"/>
    <property type="match status" value="1"/>
</dbReference>
<comment type="caution">
    <text evidence="9">The sequence shown here is derived from an EMBL/GenBank/DDBJ whole genome shotgun (WGS) entry which is preliminary data.</text>
</comment>
<evidence type="ECO:0000256" key="1">
    <source>
        <dbReference type="ARBA" id="ARBA00004651"/>
    </source>
</evidence>
<feature type="transmembrane region" description="Helical" evidence="8">
    <location>
        <begin position="369"/>
        <end position="386"/>
    </location>
</feature>
<proteinExistence type="inferred from homology"/>
<keyword evidence="3" id="KW-0813">Transport</keyword>
<evidence type="ECO:0000256" key="7">
    <source>
        <dbReference type="ARBA" id="ARBA00023136"/>
    </source>
</evidence>
<dbReference type="Proteomes" id="UP000254863">
    <property type="component" value="Unassembled WGS sequence"/>
</dbReference>
<evidence type="ECO:0000313" key="10">
    <source>
        <dbReference type="Proteomes" id="UP000254863"/>
    </source>
</evidence>
<reference evidence="9 10" key="1">
    <citation type="submission" date="2018-06" db="EMBL/GenBank/DDBJ databases">
        <authorList>
            <consortium name="Pathogen Informatics"/>
            <person name="Doyle S."/>
        </authorList>
    </citation>
    <scope>NUCLEOTIDE SEQUENCE [LARGE SCALE GENOMIC DNA]</scope>
    <source>
        <strain evidence="9 10">NCTC11685</strain>
    </source>
</reference>
<name>A0A7H4N795_9ENTR</name>
<comment type="similarity">
    <text evidence="2">Belongs to the binding-protein-dependent transport system permease family. FecCD subfamily.</text>
</comment>
<dbReference type="InterPro" id="IPR000522">
    <property type="entry name" value="ABC_transptr_permease_BtuC"/>
</dbReference>
<evidence type="ECO:0000256" key="8">
    <source>
        <dbReference type="SAM" id="Phobius"/>
    </source>
</evidence>
<feature type="transmembrane region" description="Helical" evidence="8">
    <location>
        <begin position="153"/>
        <end position="175"/>
    </location>
</feature>
<evidence type="ECO:0000256" key="3">
    <source>
        <dbReference type="ARBA" id="ARBA00022448"/>
    </source>
</evidence>
<dbReference type="PANTHER" id="PTHR30472:SF37">
    <property type="entry name" value="FE(3+) DICITRATE TRANSPORT SYSTEM PERMEASE PROTEIN FECD-RELATED"/>
    <property type="match status" value="1"/>
</dbReference>